<name>A0ABS4R0G2_9HYPH</name>
<comment type="caution">
    <text evidence="1">The sequence shown here is derived from an EMBL/GenBank/DDBJ whole genome shotgun (WGS) entry which is preliminary data.</text>
</comment>
<sequence length="67" mass="7702">MTTRGRPKINFDNIPGRFPEGTIERIDAVRKERETRTAFLQKAVEREIARRERVGGSSKAFDTPDEP</sequence>
<protein>
    <submittedName>
        <fullName evidence="1">Uncharacterized protein</fullName>
    </submittedName>
</protein>
<dbReference type="RefSeq" id="WP_328243268.1">
    <property type="nucleotide sequence ID" value="NZ_JAGILA010000002.1"/>
</dbReference>
<organism evidence="1 2">
    <name type="scientific">Sinorhizobium kostiense</name>
    <dbReference type="NCBI Taxonomy" id="76747"/>
    <lineage>
        <taxon>Bacteria</taxon>
        <taxon>Pseudomonadati</taxon>
        <taxon>Pseudomonadota</taxon>
        <taxon>Alphaproteobacteria</taxon>
        <taxon>Hyphomicrobiales</taxon>
        <taxon>Rhizobiaceae</taxon>
        <taxon>Sinorhizobium/Ensifer group</taxon>
        <taxon>Sinorhizobium</taxon>
    </lineage>
</organism>
<dbReference type="Proteomes" id="UP000730739">
    <property type="component" value="Unassembled WGS sequence"/>
</dbReference>
<dbReference type="EMBL" id="JAGILA010000002">
    <property type="protein sequence ID" value="MBP2235337.1"/>
    <property type="molecule type" value="Genomic_DNA"/>
</dbReference>
<gene>
    <name evidence="1" type="ORF">J2Z31_001829</name>
</gene>
<reference evidence="1 2" key="1">
    <citation type="submission" date="2021-03" db="EMBL/GenBank/DDBJ databases">
        <title>Genomic Encyclopedia of Type Strains, Phase IV (KMG-IV): sequencing the most valuable type-strain genomes for metagenomic binning, comparative biology and taxonomic classification.</title>
        <authorList>
            <person name="Goeker M."/>
        </authorList>
    </citation>
    <scope>NUCLEOTIDE SEQUENCE [LARGE SCALE GENOMIC DNA]</scope>
    <source>
        <strain evidence="1 2">DSM 13372</strain>
    </source>
</reference>
<evidence type="ECO:0000313" key="1">
    <source>
        <dbReference type="EMBL" id="MBP2235337.1"/>
    </source>
</evidence>
<accession>A0ABS4R0G2</accession>
<evidence type="ECO:0000313" key="2">
    <source>
        <dbReference type="Proteomes" id="UP000730739"/>
    </source>
</evidence>
<keyword evidence="2" id="KW-1185">Reference proteome</keyword>
<proteinExistence type="predicted"/>
<dbReference type="NCBIfam" id="NF041551">
    <property type="entry name" value="YlcI_YnfO_N"/>
    <property type="match status" value="1"/>
</dbReference>